<keyword evidence="2" id="KW-1185">Reference proteome</keyword>
<name>A0A931IGG1_9NOCA</name>
<organism evidence="1 2">
    <name type="scientific">Nocardia bovistercoris</name>
    <dbReference type="NCBI Taxonomy" id="2785916"/>
    <lineage>
        <taxon>Bacteria</taxon>
        <taxon>Bacillati</taxon>
        <taxon>Actinomycetota</taxon>
        <taxon>Actinomycetes</taxon>
        <taxon>Mycobacteriales</taxon>
        <taxon>Nocardiaceae</taxon>
        <taxon>Nocardia</taxon>
    </lineage>
</organism>
<evidence type="ECO:0000313" key="1">
    <source>
        <dbReference type="EMBL" id="MBH0779582.1"/>
    </source>
</evidence>
<dbReference type="RefSeq" id="WP_196151887.1">
    <property type="nucleotide sequence ID" value="NZ_JADMLG010000011.1"/>
</dbReference>
<dbReference type="EMBL" id="JADMLG010000011">
    <property type="protein sequence ID" value="MBH0779582.1"/>
    <property type="molecule type" value="Genomic_DNA"/>
</dbReference>
<dbReference type="Gene3D" id="2.30.110.10">
    <property type="entry name" value="Electron Transport, Fmn-binding Protein, Chain A"/>
    <property type="match status" value="1"/>
</dbReference>
<evidence type="ECO:0000313" key="2">
    <source>
        <dbReference type="Proteomes" id="UP000655751"/>
    </source>
</evidence>
<protein>
    <submittedName>
        <fullName evidence="1">Uncharacterized protein</fullName>
    </submittedName>
</protein>
<accession>A0A931IGG1</accession>
<reference evidence="1" key="1">
    <citation type="submission" date="2020-11" db="EMBL/GenBank/DDBJ databases">
        <title>Nocardia NEAU-351.nov., a novel actinomycete isolated from the cow dung.</title>
        <authorList>
            <person name="Zhang X."/>
        </authorList>
    </citation>
    <scope>NUCLEOTIDE SEQUENCE</scope>
    <source>
        <strain evidence="1">NEAU-351</strain>
    </source>
</reference>
<comment type="caution">
    <text evidence="1">The sequence shown here is derived from an EMBL/GenBank/DDBJ whole genome shotgun (WGS) entry which is preliminary data.</text>
</comment>
<dbReference type="SUPFAM" id="SSF50475">
    <property type="entry name" value="FMN-binding split barrel"/>
    <property type="match status" value="1"/>
</dbReference>
<dbReference type="Proteomes" id="UP000655751">
    <property type="component" value="Unassembled WGS sequence"/>
</dbReference>
<gene>
    <name evidence="1" type="ORF">IT779_25250</name>
</gene>
<dbReference type="AlphaFoldDB" id="A0A931IGG1"/>
<dbReference type="InterPro" id="IPR012349">
    <property type="entry name" value="Split_barrel_FMN-bd"/>
</dbReference>
<proteinExistence type="predicted"/>
<sequence>MSVSIVDPDNPYRYIEVRGVVERIDPDPTGAFFVTLNERYDGPFGPKDPTDAPDRVVFVVRPTAVGRRG</sequence>